<proteinExistence type="predicted"/>
<dbReference type="AlphaFoldDB" id="A0A3M7PQL5"/>
<keyword evidence="2" id="KW-1185">Reference proteome</keyword>
<organism evidence="1 2">
    <name type="scientific">Brachionus plicatilis</name>
    <name type="common">Marine rotifer</name>
    <name type="synonym">Brachionus muelleri</name>
    <dbReference type="NCBI Taxonomy" id="10195"/>
    <lineage>
        <taxon>Eukaryota</taxon>
        <taxon>Metazoa</taxon>
        <taxon>Spiralia</taxon>
        <taxon>Gnathifera</taxon>
        <taxon>Rotifera</taxon>
        <taxon>Eurotatoria</taxon>
        <taxon>Monogononta</taxon>
        <taxon>Pseudotrocha</taxon>
        <taxon>Ploima</taxon>
        <taxon>Brachionidae</taxon>
        <taxon>Brachionus</taxon>
    </lineage>
</organism>
<protein>
    <submittedName>
        <fullName evidence="1">Uncharacterized protein</fullName>
    </submittedName>
</protein>
<comment type="caution">
    <text evidence="1">The sequence shown here is derived from an EMBL/GenBank/DDBJ whole genome shotgun (WGS) entry which is preliminary data.</text>
</comment>
<sequence>NFLNKINFFINFCISSLEDLCLYNLRLNVEPGAYYQLPIPFKIDQNDLDEPFEPNYAKLSKLLEEKCFENGSMKKNTTNLLFYCQIKENTTNLLFYCQIKEISLPQVSHNLLTLSSNLGRLEVSSRDVKSSSKMAFSSGALIRS</sequence>
<feature type="non-terminal residue" evidence="1">
    <location>
        <position position="1"/>
    </location>
</feature>
<dbReference type="Proteomes" id="UP000276133">
    <property type="component" value="Unassembled WGS sequence"/>
</dbReference>
<dbReference type="EMBL" id="REGN01009375">
    <property type="protein sequence ID" value="RNA01304.1"/>
    <property type="molecule type" value="Genomic_DNA"/>
</dbReference>
<evidence type="ECO:0000313" key="2">
    <source>
        <dbReference type="Proteomes" id="UP000276133"/>
    </source>
</evidence>
<gene>
    <name evidence="1" type="ORF">BpHYR1_024586</name>
</gene>
<name>A0A3M7PQL5_BRAPC</name>
<evidence type="ECO:0000313" key="1">
    <source>
        <dbReference type="EMBL" id="RNA01304.1"/>
    </source>
</evidence>
<accession>A0A3M7PQL5</accession>
<reference evidence="1 2" key="1">
    <citation type="journal article" date="2018" name="Sci. Rep.">
        <title>Genomic signatures of local adaptation to the degree of environmental predictability in rotifers.</title>
        <authorList>
            <person name="Franch-Gras L."/>
            <person name="Hahn C."/>
            <person name="Garcia-Roger E.M."/>
            <person name="Carmona M.J."/>
            <person name="Serra M."/>
            <person name="Gomez A."/>
        </authorList>
    </citation>
    <scope>NUCLEOTIDE SEQUENCE [LARGE SCALE GENOMIC DNA]</scope>
    <source>
        <strain evidence="1">HYR1</strain>
    </source>
</reference>